<reference evidence="2 3" key="1">
    <citation type="submission" date="2020-08" db="EMBL/GenBank/DDBJ databases">
        <title>Genomic Encyclopedia of Type Strains, Phase IV (KMG-IV): sequencing the most valuable type-strain genomes for metagenomic binning, comparative biology and taxonomic classification.</title>
        <authorList>
            <person name="Goeker M."/>
        </authorList>
    </citation>
    <scope>NUCLEOTIDE SEQUENCE [LARGE SCALE GENOMIC DNA]</scope>
    <source>
        <strain evidence="2 3">DSM 103526</strain>
    </source>
</reference>
<dbReference type="EMBL" id="JACHEN010000034">
    <property type="protein sequence ID" value="MBB6218215.1"/>
    <property type="molecule type" value="Genomic_DNA"/>
</dbReference>
<feature type="compositionally biased region" description="Polar residues" evidence="1">
    <location>
        <begin position="126"/>
        <end position="140"/>
    </location>
</feature>
<comment type="caution">
    <text evidence="2">The sequence shown here is derived from an EMBL/GenBank/DDBJ whole genome shotgun (WGS) entry which is preliminary data.</text>
</comment>
<gene>
    <name evidence="2" type="ORF">HNQ80_004355</name>
</gene>
<organism evidence="2 3">
    <name type="scientific">Anaerosolibacter carboniphilus</name>
    <dbReference type="NCBI Taxonomy" id="1417629"/>
    <lineage>
        <taxon>Bacteria</taxon>
        <taxon>Bacillati</taxon>
        <taxon>Bacillota</taxon>
        <taxon>Clostridia</taxon>
        <taxon>Peptostreptococcales</taxon>
        <taxon>Thermotaleaceae</taxon>
        <taxon>Anaerosolibacter</taxon>
    </lineage>
</organism>
<feature type="compositionally biased region" description="Basic and acidic residues" evidence="1">
    <location>
        <begin position="141"/>
        <end position="150"/>
    </location>
</feature>
<dbReference type="RefSeq" id="WP_184312704.1">
    <property type="nucleotide sequence ID" value="NZ_JACHEN010000034.1"/>
</dbReference>
<feature type="region of interest" description="Disordered" evidence="1">
    <location>
        <begin position="283"/>
        <end position="310"/>
    </location>
</feature>
<evidence type="ECO:0000313" key="3">
    <source>
        <dbReference type="Proteomes" id="UP000579281"/>
    </source>
</evidence>
<keyword evidence="3" id="KW-1185">Reference proteome</keyword>
<accession>A0A841L7G8</accession>
<dbReference type="AlphaFoldDB" id="A0A841L7G8"/>
<feature type="region of interest" description="Disordered" evidence="1">
    <location>
        <begin position="126"/>
        <end position="185"/>
    </location>
</feature>
<evidence type="ECO:0000256" key="1">
    <source>
        <dbReference type="SAM" id="MobiDB-lite"/>
    </source>
</evidence>
<name>A0A841L7G8_9FIRM</name>
<feature type="compositionally biased region" description="Low complexity" evidence="1">
    <location>
        <begin position="152"/>
        <end position="173"/>
    </location>
</feature>
<sequence>MSRRNENRLFVLNEPNAPRLNPALATEIGLNESLTLLQIEFWISISNNFIDGKRWTYQSIRDIQEKAFPFWSISTINRAIKALLDEGYIIEGNHNDAKYDKTRWFTLNFERLAELDSIQIYGVETRSSQNETGSNQNDTRSSQDETRSTQKETTIPETTTEITTENSTEENIPSQPPEEPDVEASKSYSLMAAALTDLLITKIKSNNKRARVPERNSALYEKWVDEIDKLNRIGPVGGEAGQGYSFDEIKRIILWCQSDGFWKNNILSTSKLREKVIQLENQMRGYKPKGGGSDGSDSKRVGRTGPSEESIRLERIAKEKGLIGEDGRVNEPECDF</sequence>
<protein>
    <submittedName>
        <fullName evidence="2">Uncharacterized protein</fullName>
    </submittedName>
</protein>
<dbReference type="Proteomes" id="UP000579281">
    <property type="component" value="Unassembled WGS sequence"/>
</dbReference>
<proteinExistence type="predicted"/>
<evidence type="ECO:0000313" key="2">
    <source>
        <dbReference type="EMBL" id="MBB6218215.1"/>
    </source>
</evidence>